<dbReference type="GO" id="GO:0016985">
    <property type="term" value="F:mannan endo-1,4-beta-mannosidase activity"/>
    <property type="evidence" value="ECO:0007669"/>
    <property type="project" value="InterPro"/>
</dbReference>
<organism evidence="8 9">
    <name type="scientific">Ramalina farinacea</name>
    <dbReference type="NCBI Taxonomy" id="258253"/>
    <lineage>
        <taxon>Eukaryota</taxon>
        <taxon>Fungi</taxon>
        <taxon>Dikarya</taxon>
        <taxon>Ascomycota</taxon>
        <taxon>Pezizomycotina</taxon>
        <taxon>Lecanoromycetes</taxon>
        <taxon>OSLEUM clade</taxon>
        <taxon>Lecanoromycetidae</taxon>
        <taxon>Lecanorales</taxon>
        <taxon>Lecanorineae</taxon>
        <taxon>Ramalinaceae</taxon>
        <taxon>Ramalina</taxon>
    </lineage>
</organism>
<keyword evidence="9" id="KW-1185">Reference proteome</keyword>
<gene>
    <name evidence="8" type="ORF">OHK93_006775</name>
</gene>
<dbReference type="Pfam" id="PF02156">
    <property type="entry name" value="Glyco_hydro_26"/>
    <property type="match status" value="1"/>
</dbReference>
<evidence type="ECO:0000259" key="7">
    <source>
        <dbReference type="PROSITE" id="PS51764"/>
    </source>
</evidence>
<evidence type="ECO:0000313" key="8">
    <source>
        <dbReference type="EMBL" id="MDI1487505.1"/>
    </source>
</evidence>
<keyword evidence="6" id="KW-0732">Signal</keyword>
<dbReference type="PANTHER" id="PTHR40079:SF6">
    <property type="entry name" value="GH26 DOMAIN-CONTAINING PROTEIN"/>
    <property type="match status" value="1"/>
</dbReference>
<feature type="compositionally biased region" description="Polar residues" evidence="5">
    <location>
        <begin position="71"/>
        <end position="80"/>
    </location>
</feature>
<comment type="caution">
    <text evidence="8">The sequence shown here is derived from an EMBL/GenBank/DDBJ whole genome shotgun (WGS) entry which is preliminary data.</text>
</comment>
<protein>
    <recommendedName>
        <fullName evidence="7">GH26 domain-containing protein</fullName>
    </recommendedName>
</protein>
<dbReference type="SUPFAM" id="SSF51445">
    <property type="entry name" value="(Trans)glycosidases"/>
    <property type="match status" value="1"/>
</dbReference>
<feature type="active site" description="Proton donor" evidence="4">
    <location>
        <position position="245"/>
    </location>
</feature>
<dbReference type="PROSITE" id="PS51764">
    <property type="entry name" value="GH26"/>
    <property type="match status" value="1"/>
</dbReference>
<comment type="similarity">
    <text evidence="1 4">Belongs to the glycosyl hydrolase 26 family.</text>
</comment>
<sequence>MKPSDLLPLVVLVAPILASPKVYAPYTKESWSNDGYTPSTTQSSYKAGSTGNSYQYSNKNSKNQKLSNASPSDTSGSYNPSGSGTPSDYSSGSGSTSGTGAGTGTFSQLSVTNANSTTSNSSVVSSGSIALPSGCEQKNGIGIGWLPSDTPLSTIESALGSPACTLGEYAHITQEGTYTDSSGQLLPHISDISTSGGTASTIFVASVMPDIPFTSVTSDVAQGVANVLSQFTSKGIQVWLRYAHEMNYYVTDGSEGAHYTGSVAEFQTSWKTMSDAVSSNPNIKMFWSPNSGSASDLKQWYPTSGKVDIVGIDIYPKKQQTFAETYGEFCQAFSSADIPFAIGETGAGPDLKQAWLGELVSAGAKQACPNYVGFSWFEYNKEADFRVVTGGETIAEQVLGTSGTSTS</sequence>
<evidence type="ECO:0000313" key="9">
    <source>
        <dbReference type="Proteomes" id="UP001161017"/>
    </source>
</evidence>
<dbReference type="Gene3D" id="3.20.20.80">
    <property type="entry name" value="Glycosidases"/>
    <property type="match status" value="1"/>
</dbReference>
<feature type="region of interest" description="Disordered" evidence="5">
    <location>
        <begin position="27"/>
        <end position="101"/>
    </location>
</feature>
<evidence type="ECO:0000256" key="4">
    <source>
        <dbReference type="PROSITE-ProRule" id="PRU01100"/>
    </source>
</evidence>
<evidence type="ECO:0000256" key="3">
    <source>
        <dbReference type="ARBA" id="ARBA00023295"/>
    </source>
</evidence>
<evidence type="ECO:0000256" key="5">
    <source>
        <dbReference type="SAM" id="MobiDB-lite"/>
    </source>
</evidence>
<feature type="chain" id="PRO_5041204464" description="GH26 domain-containing protein" evidence="6">
    <location>
        <begin position="19"/>
        <end position="407"/>
    </location>
</feature>
<feature type="compositionally biased region" description="Low complexity" evidence="5">
    <location>
        <begin position="52"/>
        <end position="70"/>
    </location>
</feature>
<feature type="active site" description="Nucleophile" evidence="4">
    <location>
        <position position="344"/>
    </location>
</feature>
<accession>A0AA43QNG3</accession>
<keyword evidence="2 4" id="KW-0378">Hydrolase</keyword>
<dbReference type="InterPro" id="IPR000805">
    <property type="entry name" value="Glyco_hydro_26"/>
</dbReference>
<evidence type="ECO:0000256" key="2">
    <source>
        <dbReference type="ARBA" id="ARBA00022801"/>
    </source>
</evidence>
<evidence type="ECO:0000256" key="1">
    <source>
        <dbReference type="ARBA" id="ARBA00007754"/>
    </source>
</evidence>
<feature type="compositionally biased region" description="Polar residues" evidence="5">
    <location>
        <begin position="29"/>
        <end position="51"/>
    </location>
</feature>
<dbReference type="AlphaFoldDB" id="A0AA43QNG3"/>
<keyword evidence="3 4" id="KW-0326">Glycosidase</keyword>
<reference evidence="8" key="1">
    <citation type="journal article" date="2023" name="Genome Biol. Evol.">
        <title>First Whole Genome Sequence and Flow Cytometry Genome Size Data for the Lichen-Forming Fungus Ramalina farinacea (Ascomycota).</title>
        <authorList>
            <person name="Llewellyn T."/>
            <person name="Mian S."/>
            <person name="Hill R."/>
            <person name="Leitch I.J."/>
            <person name="Gaya E."/>
        </authorList>
    </citation>
    <scope>NUCLEOTIDE SEQUENCE</scope>
    <source>
        <strain evidence="8">LIQ254RAFAR</strain>
    </source>
</reference>
<dbReference type="EMBL" id="JAPUFD010000005">
    <property type="protein sequence ID" value="MDI1487505.1"/>
    <property type="molecule type" value="Genomic_DNA"/>
</dbReference>
<name>A0AA43QNG3_9LECA</name>
<evidence type="ECO:0000256" key="6">
    <source>
        <dbReference type="SAM" id="SignalP"/>
    </source>
</evidence>
<dbReference type="Proteomes" id="UP001161017">
    <property type="component" value="Unassembled WGS sequence"/>
</dbReference>
<dbReference type="InterPro" id="IPR017853">
    <property type="entry name" value="GH"/>
</dbReference>
<dbReference type="GO" id="GO:0006080">
    <property type="term" value="P:substituted mannan metabolic process"/>
    <property type="evidence" value="ECO:0007669"/>
    <property type="project" value="InterPro"/>
</dbReference>
<feature type="domain" description="GH26" evidence="7">
    <location>
        <begin position="83"/>
        <end position="391"/>
    </location>
</feature>
<feature type="compositionally biased region" description="Low complexity" evidence="5">
    <location>
        <begin position="81"/>
        <end position="94"/>
    </location>
</feature>
<dbReference type="InterPro" id="IPR022790">
    <property type="entry name" value="GH26_dom"/>
</dbReference>
<feature type="signal peptide" evidence="6">
    <location>
        <begin position="1"/>
        <end position="18"/>
    </location>
</feature>
<proteinExistence type="inferred from homology"/>
<dbReference type="PANTHER" id="PTHR40079">
    <property type="entry name" value="MANNAN ENDO-1,4-BETA-MANNOSIDASE E-RELATED"/>
    <property type="match status" value="1"/>
</dbReference>